<protein>
    <submittedName>
        <fullName evidence="2">Serine/threonine-protein phosphatase</fullName>
    </submittedName>
</protein>
<evidence type="ECO:0000259" key="1">
    <source>
        <dbReference type="PROSITE" id="PS51746"/>
    </source>
</evidence>
<sequence length="214" mass="22280">MENVGIANTHSAACEYAVASRPFPGERQSGDAALVDADADNILVAVVDGLGHGEEAAHAADVAIKALRTPAGRSVSSLLQHCHEALRPTRGAAVALATLQASGATLTWSGVGNVEGVLIPARYGPPRRKEYLINQGGVVGYRMPAVRARTVSMQPGDVLILASDGVDERFAENDMPAGAPEQMARAILERHGKESDDALVLVLRWLGTACGGTP</sequence>
<evidence type="ECO:0000313" key="2">
    <source>
        <dbReference type="EMBL" id="MCG2576072.1"/>
    </source>
</evidence>
<accession>A0ABS9JYT2</accession>
<dbReference type="Proteomes" id="UP001165384">
    <property type="component" value="Unassembled WGS sequence"/>
</dbReference>
<dbReference type="SMART" id="SM00331">
    <property type="entry name" value="PP2C_SIG"/>
    <property type="match status" value="1"/>
</dbReference>
<reference evidence="2" key="1">
    <citation type="submission" date="2022-01" db="EMBL/GenBank/DDBJ databases">
        <authorList>
            <person name="Jo J.-H."/>
            <person name="Im W.-T."/>
        </authorList>
    </citation>
    <scope>NUCLEOTIDE SEQUENCE</scope>
    <source>
        <strain evidence="2">XY25</strain>
    </source>
</reference>
<dbReference type="PANTHER" id="PTHR35801">
    <property type="entry name" value="PHOSPHOSERINE PHOSPHATASE RSBX"/>
    <property type="match status" value="1"/>
</dbReference>
<dbReference type="EMBL" id="JAKLTN010000001">
    <property type="protein sequence ID" value="MCG2576072.1"/>
    <property type="molecule type" value="Genomic_DNA"/>
</dbReference>
<feature type="domain" description="PPM-type phosphatase" evidence="1">
    <location>
        <begin position="15"/>
        <end position="205"/>
    </location>
</feature>
<dbReference type="Pfam" id="PF07228">
    <property type="entry name" value="SpoIIE"/>
    <property type="match status" value="1"/>
</dbReference>
<dbReference type="InterPro" id="IPR036457">
    <property type="entry name" value="PPM-type-like_dom_sf"/>
</dbReference>
<gene>
    <name evidence="2" type="ORF">LZ012_03575</name>
</gene>
<keyword evidence="3" id="KW-1185">Reference proteome</keyword>
<proteinExistence type="predicted"/>
<dbReference type="RefSeq" id="WP_275707625.1">
    <property type="nucleotide sequence ID" value="NZ_JAKLTN010000001.1"/>
</dbReference>
<dbReference type="PANTHER" id="PTHR35801:SF1">
    <property type="entry name" value="PHOSPHOSERINE PHOSPHATASE RSBX"/>
    <property type="match status" value="1"/>
</dbReference>
<organism evidence="2 3">
    <name type="scientific">Dechloromonas hankyongensis</name>
    <dbReference type="NCBI Taxonomy" id="2908002"/>
    <lineage>
        <taxon>Bacteria</taxon>
        <taxon>Pseudomonadati</taxon>
        <taxon>Pseudomonadota</taxon>
        <taxon>Betaproteobacteria</taxon>
        <taxon>Rhodocyclales</taxon>
        <taxon>Azonexaceae</taxon>
        <taxon>Dechloromonas</taxon>
    </lineage>
</organism>
<evidence type="ECO:0000313" key="3">
    <source>
        <dbReference type="Proteomes" id="UP001165384"/>
    </source>
</evidence>
<dbReference type="PROSITE" id="PS51746">
    <property type="entry name" value="PPM_2"/>
    <property type="match status" value="1"/>
</dbReference>
<name>A0ABS9JYT2_9RHOO</name>
<dbReference type="Gene3D" id="3.60.40.10">
    <property type="entry name" value="PPM-type phosphatase domain"/>
    <property type="match status" value="1"/>
</dbReference>
<dbReference type="SUPFAM" id="SSF81606">
    <property type="entry name" value="PP2C-like"/>
    <property type="match status" value="1"/>
</dbReference>
<dbReference type="InterPro" id="IPR039248">
    <property type="entry name" value="Ptase_RsbX"/>
</dbReference>
<comment type="caution">
    <text evidence="2">The sequence shown here is derived from an EMBL/GenBank/DDBJ whole genome shotgun (WGS) entry which is preliminary data.</text>
</comment>
<dbReference type="InterPro" id="IPR001932">
    <property type="entry name" value="PPM-type_phosphatase-like_dom"/>
</dbReference>